<sequence length="199" mass="21483">MLKLMQRFPFTCVVRHYDLLAKNISTGSKLQKRYDPVLDKVRQVVSEKDVASKEDGAPFESGLSLGTTSFPTSETPNQIFNGIRFSDIPIVHVKATYNNTILSATEANGRVVSLESAGTVGFRNAKKGTNVAAQAAAIALAGNVLKKDITTVRVCLRGIGPGRLPALKALQLSGLNVVSITDTTRLPHNGNRPKKARRL</sequence>
<dbReference type="HAMAP" id="MF_01310">
    <property type="entry name" value="Ribosomal_uS11"/>
    <property type="match status" value="1"/>
</dbReference>
<proteinExistence type="inferred from homology"/>
<dbReference type="SUPFAM" id="SSF53137">
    <property type="entry name" value="Translational machinery components"/>
    <property type="match status" value="1"/>
</dbReference>
<dbReference type="InterPro" id="IPR001971">
    <property type="entry name" value="Ribosomal_uS11"/>
</dbReference>
<keyword evidence="2 4" id="KW-0689">Ribosomal protein</keyword>
<dbReference type="PANTHER" id="PTHR11759">
    <property type="entry name" value="40S RIBOSOMAL PROTEIN S14/30S RIBOSOMAL PROTEIN S11"/>
    <property type="match status" value="1"/>
</dbReference>
<dbReference type="InterPro" id="IPR036967">
    <property type="entry name" value="Ribosomal_uS11_sf"/>
</dbReference>
<dbReference type="GO" id="GO:1990904">
    <property type="term" value="C:ribonucleoprotein complex"/>
    <property type="evidence" value="ECO:0007669"/>
    <property type="project" value="UniProtKB-KW"/>
</dbReference>
<name>A0AAD8F087_BIOPF</name>
<dbReference type="EMBL" id="JASAOG010000165">
    <property type="protein sequence ID" value="KAK0046490.1"/>
    <property type="molecule type" value="Genomic_DNA"/>
</dbReference>
<accession>A0AAD8F087</accession>
<dbReference type="AlphaFoldDB" id="A0AAD8F087"/>
<evidence type="ECO:0000256" key="3">
    <source>
        <dbReference type="ARBA" id="ARBA00023274"/>
    </source>
</evidence>
<reference evidence="4" key="2">
    <citation type="submission" date="2023-04" db="EMBL/GenBank/DDBJ databases">
        <authorList>
            <person name="Bu L."/>
            <person name="Lu L."/>
            <person name="Laidemitt M.R."/>
            <person name="Zhang S.M."/>
            <person name="Mutuku M."/>
            <person name="Mkoji G."/>
            <person name="Steinauer M."/>
            <person name="Loker E.S."/>
        </authorList>
    </citation>
    <scope>NUCLEOTIDE SEQUENCE</scope>
    <source>
        <strain evidence="4">KasaAsao</strain>
        <tissue evidence="4">Whole Snail</tissue>
    </source>
</reference>
<comment type="caution">
    <text evidence="4">The sequence shown here is derived from an EMBL/GenBank/DDBJ whole genome shotgun (WGS) entry which is preliminary data.</text>
</comment>
<evidence type="ECO:0000313" key="4">
    <source>
        <dbReference type="EMBL" id="KAK0046490.1"/>
    </source>
</evidence>
<dbReference type="GO" id="GO:0003735">
    <property type="term" value="F:structural constituent of ribosome"/>
    <property type="evidence" value="ECO:0007669"/>
    <property type="project" value="InterPro"/>
</dbReference>
<dbReference type="NCBIfam" id="NF003698">
    <property type="entry name" value="PRK05309.1"/>
    <property type="match status" value="1"/>
</dbReference>
<keyword evidence="3" id="KW-0687">Ribonucleoprotein</keyword>
<evidence type="ECO:0000256" key="1">
    <source>
        <dbReference type="ARBA" id="ARBA00006194"/>
    </source>
</evidence>
<organism evidence="4 5">
    <name type="scientific">Biomphalaria pfeifferi</name>
    <name type="common">Bloodfluke planorb</name>
    <name type="synonym">Freshwater snail</name>
    <dbReference type="NCBI Taxonomy" id="112525"/>
    <lineage>
        <taxon>Eukaryota</taxon>
        <taxon>Metazoa</taxon>
        <taxon>Spiralia</taxon>
        <taxon>Lophotrochozoa</taxon>
        <taxon>Mollusca</taxon>
        <taxon>Gastropoda</taxon>
        <taxon>Heterobranchia</taxon>
        <taxon>Euthyneura</taxon>
        <taxon>Panpulmonata</taxon>
        <taxon>Hygrophila</taxon>
        <taxon>Lymnaeoidea</taxon>
        <taxon>Planorbidae</taxon>
        <taxon>Biomphalaria</taxon>
    </lineage>
</organism>
<dbReference type="GO" id="GO:0006412">
    <property type="term" value="P:translation"/>
    <property type="evidence" value="ECO:0007669"/>
    <property type="project" value="InterPro"/>
</dbReference>
<evidence type="ECO:0000256" key="2">
    <source>
        <dbReference type="ARBA" id="ARBA00022980"/>
    </source>
</evidence>
<keyword evidence="5" id="KW-1185">Reference proteome</keyword>
<evidence type="ECO:0000313" key="5">
    <source>
        <dbReference type="Proteomes" id="UP001233172"/>
    </source>
</evidence>
<dbReference type="GO" id="GO:0005840">
    <property type="term" value="C:ribosome"/>
    <property type="evidence" value="ECO:0007669"/>
    <property type="project" value="UniProtKB-KW"/>
</dbReference>
<dbReference type="Proteomes" id="UP001233172">
    <property type="component" value="Unassembled WGS sequence"/>
</dbReference>
<dbReference type="Pfam" id="PF00411">
    <property type="entry name" value="Ribosomal_S11"/>
    <property type="match status" value="1"/>
</dbReference>
<comment type="similarity">
    <text evidence="1">Belongs to the universal ribosomal protein uS11 family.</text>
</comment>
<reference evidence="4" key="1">
    <citation type="journal article" date="2023" name="PLoS Negl. Trop. Dis.">
        <title>A genome sequence for Biomphalaria pfeifferi, the major vector snail for the human-infecting parasite Schistosoma mansoni.</title>
        <authorList>
            <person name="Bu L."/>
            <person name="Lu L."/>
            <person name="Laidemitt M.R."/>
            <person name="Zhang S.M."/>
            <person name="Mutuku M."/>
            <person name="Mkoji G."/>
            <person name="Steinauer M."/>
            <person name="Loker E.S."/>
        </authorList>
    </citation>
    <scope>NUCLEOTIDE SEQUENCE</scope>
    <source>
        <strain evidence="4">KasaAsao</strain>
    </source>
</reference>
<protein>
    <submittedName>
        <fullName evidence="4">28S ribosomal protein S11 mitochondrial</fullName>
    </submittedName>
</protein>
<gene>
    <name evidence="4" type="ORF">Bpfe_024138</name>
</gene>
<dbReference type="Gene3D" id="3.30.420.80">
    <property type="entry name" value="Ribosomal protein S11"/>
    <property type="match status" value="1"/>
</dbReference>